<keyword evidence="3" id="KW-1185">Reference proteome</keyword>
<feature type="transmembrane region" description="Helical" evidence="1">
    <location>
        <begin position="248"/>
        <end position="269"/>
    </location>
</feature>
<accession>A0A835DTI7</accession>
<keyword evidence="1" id="KW-0812">Transmembrane</keyword>
<feature type="transmembrane region" description="Helical" evidence="1">
    <location>
        <begin position="289"/>
        <end position="311"/>
    </location>
</feature>
<dbReference type="EMBL" id="JACEFO010003178">
    <property type="protein sequence ID" value="KAF8643626.1"/>
    <property type="molecule type" value="Genomic_DNA"/>
</dbReference>
<gene>
    <name evidence="2" type="ORF">HU200_066682</name>
</gene>
<evidence type="ECO:0000313" key="2">
    <source>
        <dbReference type="EMBL" id="KAF8643626.1"/>
    </source>
</evidence>
<evidence type="ECO:0000313" key="3">
    <source>
        <dbReference type="Proteomes" id="UP000636709"/>
    </source>
</evidence>
<organism evidence="2 3">
    <name type="scientific">Digitaria exilis</name>
    <dbReference type="NCBI Taxonomy" id="1010633"/>
    <lineage>
        <taxon>Eukaryota</taxon>
        <taxon>Viridiplantae</taxon>
        <taxon>Streptophyta</taxon>
        <taxon>Embryophyta</taxon>
        <taxon>Tracheophyta</taxon>
        <taxon>Spermatophyta</taxon>
        <taxon>Magnoliopsida</taxon>
        <taxon>Liliopsida</taxon>
        <taxon>Poales</taxon>
        <taxon>Poaceae</taxon>
        <taxon>PACMAD clade</taxon>
        <taxon>Panicoideae</taxon>
        <taxon>Panicodae</taxon>
        <taxon>Paniceae</taxon>
        <taxon>Anthephorinae</taxon>
        <taxon>Digitaria</taxon>
    </lineage>
</organism>
<dbReference type="AlphaFoldDB" id="A0A835DTI7"/>
<protein>
    <submittedName>
        <fullName evidence="2">Uncharacterized protein</fullName>
    </submittedName>
</protein>
<dbReference type="Proteomes" id="UP000636709">
    <property type="component" value="Unassembled WGS sequence"/>
</dbReference>
<keyword evidence="1" id="KW-0472">Membrane</keyword>
<reference evidence="2" key="1">
    <citation type="submission" date="2020-07" db="EMBL/GenBank/DDBJ databases">
        <title>Genome sequence and genetic diversity analysis of an under-domesticated orphan crop, white fonio (Digitaria exilis).</title>
        <authorList>
            <person name="Bennetzen J.L."/>
            <person name="Chen S."/>
            <person name="Ma X."/>
            <person name="Wang X."/>
            <person name="Yssel A.E.J."/>
            <person name="Chaluvadi S.R."/>
            <person name="Johnson M."/>
            <person name="Gangashetty P."/>
            <person name="Hamidou F."/>
            <person name="Sanogo M.D."/>
            <person name="Zwaenepoel A."/>
            <person name="Wallace J."/>
            <person name="Van De Peer Y."/>
            <person name="Van Deynze A."/>
        </authorList>
    </citation>
    <scope>NUCLEOTIDE SEQUENCE</scope>
    <source>
        <tissue evidence="2">Leaves</tissue>
    </source>
</reference>
<dbReference type="OrthoDB" id="10665838at2759"/>
<sequence>MFVSKEDPLSVKITKEPAVEASRWNIFKDYDQLVNLLLSMYGTNDMKPAYVDDFINRLSKLRHVKSQRWESCYWIVRNHPLLIESAKRRLFLEDFYKFTKTLEPALRTRFFNLIDRKISRQWHLLIIPHDDFLIRVYWKGREDRCPEDYPVCGNPCPILSSETEKIEDPDVYRYTSQDGYLAQLLRQLIVHGSEDAALFDVLVRLEEFDLIIAHYFKDFLPNFIEGIHAIAIKDHSEQRAKELNIIDLGALVVFLGWSIWVCLAMAWGFSSPIVTSASTILLVFDPHQLNKGVSLVFSGLSVRFVVVKLLLMNLFQTKTKANQLINVSIYSVRINLKGGSKVTALSFCMDDESWRITEKDVQSLLKQGLTVRTKMIRQLLLSDDIQLKISTLQPLDSGREYDQWSAWPLPDVWICSQVLAVAISFEWTFSPMVIDRNSDFNLKDEKEINVLKRMASYTKSSPELLTNLILNGQSGQYAWEERGRQDPDETMPEPASILKEVGDVGKGLARDIYLLKAPKLQCTTK</sequence>
<evidence type="ECO:0000256" key="1">
    <source>
        <dbReference type="SAM" id="Phobius"/>
    </source>
</evidence>
<comment type="caution">
    <text evidence="2">The sequence shown here is derived from an EMBL/GenBank/DDBJ whole genome shotgun (WGS) entry which is preliminary data.</text>
</comment>
<keyword evidence="1" id="KW-1133">Transmembrane helix</keyword>
<name>A0A835DTI7_9POAL</name>
<proteinExistence type="predicted"/>